<evidence type="ECO:0000256" key="10">
    <source>
        <dbReference type="ARBA" id="ARBA00022960"/>
    </source>
</evidence>
<evidence type="ECO:0000256" key="2">
    <source>
        <dbReference type="ARBA" id="ARBA00003921"/>
    </source>
</evidence>
<gene>
    <name evidence="16" type="primary">murB</name>
    <name evidence="19" type="ORF">SAMN02745174_01749</name>
</gene>
<dbReference type="PANTHER" id="PTHR21071:SF4">
    <property type="entry name" value="UDP-N-ACETYLENOLPYRUVOYLGLUCOSAMINE REDUCTASE"/>
    <property type="match status" value="1"/>
</dbReference>
<comment type="function">
    <text evidence="2 16">Cell wall formation.</text>
</comment>
<keyword evidence="11 16" id="KW-0573">Peptidoglycan synthesis</keyword>
<feature type="active site" evidence="16">
    <location>
        <position position="157"/>
    </location>
</feature>
<dbReference type="SUPFAM" id="SSF56194">
    <property type="entry name" value="Uridine diphospho-N-Acetylenolpyruvylglucosamine reductase, MurB, C-terminal domain"/>
    <property type="match status" value="1"/>
</dbReference>
<dbReference type="PANTHER" id="PTHR21071">
    <property type="entry name" value="UDP-N-ACETYLENOLPYRUVOYLGLUCOSAMINE REDUCTASE"/>
    <property type="match status" value="1"/>
</dbReference>
<name>A0A1T4P0P0_9FUSO</name>
<evidence type="ECO:0000256" key="13">
    <source>
        <dbReference type="ARBA" id="ARBA00023306"/>
    </source>
</evidence>
<dbReference type="STRING" id="180163.SAMN02745174_01749"/>
<dbReference type="Gene3D" id="3.30.465.10">
    <property type="match status" value="1"/>
</dbReference>
<reference evidence="19 20" key="1">
    <citation type="submission" date="2017-02" db="EMBL/GenBank/DDBJ databases">
        <authorList>
            <person name="Peterson S.W."/>
        </authorList>
    </citation>
    <scope>NUCLEOTIDE SEQUENCE [LARGE SCALE GENOMIC DNA]</scope>
    <source>
        <strain evidence="19 20">ATCC 700028</strain>
    </source>
</reference>
<organism evidence="19 20">
    <name type="scientific">Cetobacterium ceti</name>
    <dbReference type="NCBI Taxonomy" id="180163"/>
    <lineage>
        <taxon>Bacteria</taxon>
        <taxon>Fusobacteriati</taxon>
        <taxon>Fusobacteriota</taxon>
        <taxon>Fusobacteriia</taxon>
        <taxon>Fusobacteriales</taxon>
        <taxon>Fusobacteriaceae</taxon>
        <taxon>Cetobacterium</taxon>
    </lineage>
</organism>
<dbReference type="Gene3D" id="3.30.43.10">
    <property type="entry name" value="Uridine Diphospho-n-acetylenolpyruvylglucosamine Reductase, domain 2"/>
    <property type="match status" value="1"/>
</dbReference>
<dbReference type="PROSITE" id="PS51387">
    <property type="entry name" value="FAD_PCMH"/>
    <property type="match status" value="1"/>
</dbReference>
<dbReference type="HAMAP" id="MF_00037">
    <property type="entry name" value="MurB"/>
    <property type="match status" value="1"/>
</dbReference>
<feature type="domain" description="FAD-binding PCMH-type" evidence="18">
    <location>
        <begin position="17"/>
        <end position="178"/>
    </location>
</feature>
<evidence type="ECO:0000256" key="5">
    <source>
        <dbReference type="ARBA" id="ARBA00022490"/>
    </source>
</evidence>
<evidence type="ECO:0000313" key="19">
    <source>
        <dbReference type="EMBL" id="SJZ85011.1"/>
    </source>
</evidence>
<feature type="active site" evidence="16">
    <location>
        <position position="274"/>
    </location>
</feature>
<feature type="region of interest" description="Disordered" evidence="17">
    <location>
        <begin position="186"/>
        <end position="208"/>
    </location>
</feature>
<keyword evidence="14 16" id="KW-0961">Cell wall biogenesis/degradation</keyword>
<dbReference type="GO" id="GO:0008762">
    <property type="term" value="F:UDP-N-acetylmuramate dehydrogenase activity"/>
    <property type="evidence" value="ECO:0007669"/>
    <property type="project" value="UniProtKB-UniRule"/>
</dbReference>
<evidence type="ECO:0000256" key="11">
    <source>
        <dbReference type="ARBA" id="ARBA00022984"/>
    </source>
</evidence>
<proteinExistence type="inferred from homology"/>
<dbReference type="InterPro" id="IPR006094">
    <property type="entry name" value="Oxid_FAD_bind_N"/>
</dbReference>
<keyword evidence="12 16" id="KW-0560">Oxidoreductase</keyword>
<dbReference type="GO" id="GO:0071555">
    <property type="term" value="P:cell wall organization"/>
    <property type="evidence" value="ECO:0007669"/>
    <property type="project" value="UniProtKB-KW"/>
</dbReference>
<dbReference type="InterPro" id="IPR016167">
    <property type="entry name" value="FAD-bd_PCMH_sub1"/>
</dbReference>
<dbReference type="UniPathway" id="UPA00219"/>
<dbReference type="GO" id="GO:0051301">
    <property type="term" value="P:cell division"/>
    <property type="evidence" value="ECO:0007669"/>
    <property type="project" value="UniProtKB-KW"/>
</dbReference>
<evidence type="ECO:0000256" key="14">
    <source>
        <dbReference type="ARBA" id="ARBA00023316"/>
    </source>
</evidence>
<evidence type="ECO:0000256" key="17">
    <source>
        <dbReference type="SAM" id="MobiDB-lite"/>
    </source>
</evidence>
<keyword evidence="9 16" id="KW-0521">NADP</keyword>
<keyword evidence="20" id="KW-1185">Reference proteome</keyword>
<comment type="subcellular location">
    <subcellularLocation>
        <location evidence="3 16">Cytoplasm</location>
    </subcellularLocation>
</comment>
<dbReference type="AlphaFoldDB" id="A0A1T4P0P0"/>
<evidence type="ECO:0000256" key="9">
    <source>
        <dbReference type="ARBA" id="ARBA00022857"/>
    </source>
</evidence>
<keyword evidence="10 16" id="KW-0133">Cell shape</keyword>
<dbReference type="GO" id="GO:0071949">
    <property type="term" value="F:FAD binding"/>
    <property type="evidence" value="ECO:0007669"/>
    <property type="project" value="InterPro"/>
</dbReference>
<dbReference type="InterPro" id="IPR016169">
    <property type="entry name" value="FAD-bd_PCMH_sub2"/>
</dbReference>
<feature type="compositionally biased region" description="Basic and acidic residues" evidence="17">
    <location>
        <begin position="186"/>
        <end position="196"/>
    </location>
</feature>
<dbReference type="InterPro" id="IPR016166">
    <property type="entry name" value="FAD-bd_PCMH"/>
</dbReference>
<keyword evidence="8 16" id="KW-0274">FAD</keyword>
<evidence type="ECO:0000256" key="6">
    <source>
        <dbReference type="ARBA" id="ARBA00022618"/>
    </source>
</evidence>
<evidence type="ECO:0000256" key="4">
    <source>
        <dbReference type="ARBA" id="ARBA00004752"/>
    </source>
</evidence>
<dbReference type="GO" id="GO:0008360">
    <property type="term" value="P:regulation of cell shape"/>
    <property type="evidence" value="ECO:0007669"/>
    <property type="project" value="UniProtKB-KW"/>
</dbReference>
<keyword evidence="7 16" id="KW-0285">Flavoprotein</keyword>
<evidence type="ECO:0000256" key="1">
    <source>
        <dbReference type="ARBA" id="ARBA00001974"/>
    </source>
</evidence>
<feature type="active site" description="Proton donor" evidence="16">
    <location>
        <position position="204"/>
    </location>
</feature>
<comment type="similarity">
    <text evidence="16">Belongs to the MurB family.</text>
</comment>
<dbReference type="Gene3D" id="3.90.78.10">
    <property type="entry name" value="UDP-N-acetylenolpyruvoylglucosamine reductase, C-terminal domain"/>
    <property type="match status" value="1"/>
</dbReference>
<evidence type="ECO:0000256" key="16">
    <source>
        <dbReference type="HAMAP-Rule" id="MF_00037"/>
    </source>
</evidence>
<dbReference type="Pfam" id="PF02873">
    <property type="entry name" value="MurB_C"/>
    <property type="match status" value="1"/>
</dbReference>
<dbReference type="EMBL" id="FUWX01000012">
    <property type="protein sequence ID" value="SJZ85011.1"/>
    <property type="molecule type" value="Genomic_DNA"/>
</dbReference>
<dbReference type="GO" id="GO:0005829">
    <property type="term" value="C:cytosol"/>
    <property type="evidence" value="ECO:0007669"/>
    <property type="project" value="TreeGrafter"/>
</dbReference>
<evidence type="ECO:0000313" key="20">
    <source>
        <dbReference type="Proteomes" id="UP000191153"/>
    </source>
</evidence>
<accession>A0A1T4P0P0</accession>
<dbReference type="EC" id="1.3.1.98" evidence="16"/>
<comment type="catalytic activity">
    <reaction evidence="15 16">
        <text>UDP-N-acetyl-alpha-D-muramate + NADP(+) = UDP-N-acetyl-3-O-(1-carboxyvinyl)-alpha-D-glucosamine + NADPH + H(+)</text>
        <dbReference type="Rhea" id="RHEA:12248"/>
        <dbReference type="ChEBI" id="CHEBI:15378"/>
        <dbReference type="ChEBI" id="CHEBI:57783"/>
        <dbReference type="ChEBI" id="CHEBI:58349"/>
        <dbReference type="ChEBI" id="CHEBI:68483"/>
        <dbReference type="ChEBI" id="CHEBI:70757"/>
        <dbReference type="EC" id="1.3.1.98"/>
    </reaction>
</comment>
<dbReference type="OrthoDB" id="9804753at2"/>
<dbReference type="InterPro" id="IPR036318">
    <property type="entry name" value="FAD-bd_PCMH-like_sf"/>
</dbReference>
<evidence type="ECO:0000256" key="8">
    <source>
        <dbReference type="ARBA" id="ARBA00022827"/>
    </source>
</evidence>
<dbReference type="RefSeq" id="WP_078694212.1">
    <property type="nucleotide sequence ID" value="NZ_FUWX01000012.1"/>
</dbReference>
<protein>
    <recommendedName>
        <fullName evidence="16">UDP-N-acetylenolpyruvoylglucosamine reductase</fullName>
        <ecNumber evidence="16">1.3.1.98</ecNumber>
    </recommendedName>
    <alternativeName>
        <fullName evidence="16">UDP-N-acetylmuramate dehydrogenase</fullName>
    </alternativeName>
</protein>
<dbReference type="Proteomes" id="UP000191153">
    <property type="component" value="Unassembled WGS sequence"/>
</dbReference>
<dbReference type="InterPro" id="IPR036635">
    <property type="entry name" value="MurB_C_sf"/>
</dbReference>
<comment type="cofactor">
    <cofactor evidence="1 16">
        <name>FAD</name>
        <dbReference type="ChEBI" id="CHEBI:57692"/>
    </cofactor>
</comment>
<comment type="pathway">
    <text evidence="4 16">Cell wall biogenesis; peptidoglycan biosynthesis.</text>
</comment>
<keyword evidence="5 16" id="KW-0963">Cytoplasm</keyword>
<dbReference type="SUPFAM" id="SSF56176">
    <property type="entry name" value="FAD-binding/transporter-associated domain-like"/>
    <property type="match status" value="1"/>
</dbReference>
<evidence type="ECO:0000256" key="12">
    <source>
        <dbReference type="ARBA" id="ARBA00023002"/>
    </source>
</evidence>
<evidence type="ECO:0000256" key="3">
    <source>
        <dbReference type="ARBA" id="ARBA00004496"/>
    </source>
</evidence>
<keyword evidence="13 16" id="KW-0131">Cell cycle</keyword>
<evidence type="ECO:0000256" key="7">
    <source>
        <dbReference type="ARBA" id="ARBA00022630"/>
    </source>
</evidence>
<evidence type="ECO:0000259" key="18">
    <source>
        <dbReference type="PROSITE" id="PS51387"/>
    </source>
</evidence>
<dbReference type="GO" id="GO:0009252">
    <property type="term" value="P:peptidoglycan biosynthetic process"/>
    <property type="evidence" value="ECO:0007669"/>
    <property type="project" value="UniProtKB-UniRule"/>
</dbReference>
<dbReference type="InterPro" id="IPR011601">
    <property type="entry name" value="MurB_C"/>
</dbReference>
<dbReference type="Pfam" id="PF01565">
    <property type="entry name" value="FAD_binding_4"/>
    <property type="match status" value="1"/>
</dbReference>
<dbReference type="InterPro" id="IPR003170">
    <property type="entry name" value="MurB"/>
</dbReference>
<keyword evidence="6 16" id="KW-0132">Cell division</keyword>
<evidence type="ECO:0000256" key="15">
    <source>
        <dbReference type="ARBA" id="ARBA00048914"/>
    </source>
</evidence>
<dbReference type="NCBIfam" id="TIGR00179">
    <property type="entry name" value="murB"/>
    <property type="match status" value="1"/>
</dbReference>
<dbReference type="NCBIfam" id="NF010480">
    <property type="entry name" value="PRK13905.1"/>
    <property type="match status" value="1"/>
</dbReference>
<sequence length="280" mass="31361">MKILKSFNMKEHSNMKVGGVAKEFIVVEKKDEILEALELGNKSFILGNGTNTLLNDGDLNRTFISLKEIDYIKELGDNRVEVGAGLDFDKLIEYMEKHDYSGLENLAGIPGSVGGLVFMNGGAYGTEIFDSIDSVEIVDEKNSIRTIKKEDLKFTYRKTEIQEKNWVVLSATFKFTKGYNKEIVEDRRGKRDERHPLSMPNLGSTFKNPEGHFSAKLIIEAGMQGYEQGGAQVSTVHPNFIVNNGNATFEDILNLIKKVKSKVKETSGIDLEEEIIIVKD</sequence>